<sequence>MTSRVAARYGFWLAALIVPVATILLFGIIGGLTDINAWVSGIAVGFAEASVLIFIGSCIHQCRRKAASSSAPFTIAMGFIIGVYALSVILEVILLGSLFKLSGPAYLKIHAMTLLGFAVVLVLVSLLGRYVAGHEEKEGELTARKRETVAWIGAIRGKLNQLSGEEIHSLDRDMAELEETLRYSDPIPHASLHEVENLIREKIAVLEDQVTLIGEVSAEARQGVTEETARMIRDILRTVQDRNMQLLHAKAGST</sequence>
<dbReference type="EMBL" id="CP016809">
    <property type="protein sequence ID" value="ANY72378.1"/>
    <property type="molecule type" value="Genomic_DNA"/>
</dbReference>
<evidence type="ECO:0000313" key="2">
    <source>
        <dbReference type="EMBL" id="ANY72378.1"/>
    </source>
</evidence>
<dbReference type="AlphaFoldDB" id="A0A1B2DXB4"/>
<feature type="transmembrane region" description="Helical" evidence="1">
    <location>
        <begin position="12"/>
        <end position="32"/>
    </location>
</feature>
<keyword evidence="1" id="KW-1133">Transmembrane helix</keyword>
<keyword evidence="1" id="KW-0472">Membrane</keyword>
<feature type="transmembrane region" description="Helical" evidence="1">
    <location>
        <begin position="71"/>
        <end position="99"/>
    </location>
</feature>
<feature type="transmembrane region" description="Helical" evidence="1">
    <location>
        <begin position="38"/>
        <end position="59"/>
    </location>
</feature>
<reference evidence="2" key="1">
    <citation type="submission" date="2016-08" db="EMBL/GenBank/DDBJ databases">
        <title>Complete Genome Seqeunce of Paenibacillus sp. nov. IHBB 9852 from high altitute lake of Indian trans-Himalayas.</title>
        <authorList>
            <person name="Kiran S."/>
            <person name="Swarnkar M.K."/>
            <person name="Rana A."/>
            <person name="Tewari R."/>
            <person name="Gulati A."/>
        </authorList>
    </citation>
    <scope>NUCLEOTIDE SEQUENCE [LARGE SCALE GENOMIC DNA]</scope>
    <source>
        <strain evidence="2">IHBB 9852</strain>
    </source>
</reference>
<gene>
    <name evidence="2" type="ORF">BBD41_07175</name>
</gene>
<dbReference type="GeneID" id="48308019"/>
<organism evidence="2">
    <name type="scientific">Paenibacillus ihbetae</name>
    <dbReference type="NCBI Taxonomy" id="1870820"/>
    <lineage>
        <taxon>Bacteria</taxon>
        <taxon>Bacillati</taxon>
        <taxon>Bacillota</taxon>
        <taxon>Bacilli</taxon>
        <taxon>Bacillales</taxon>
        <taxon>Paenibacillaceae</taxon>
        <taxon>Paenibacillus</taxon>
    </lineage>
</organism>
<accession>A0A1B2DXB4</accession>
<dbReference type="KEGG" id="pib:BBD41_07175"/>
<keyword evidence="1" id="KW-0812">Transmembrane</keyword>
<proteinExistence type="predicted"/>
<name>A0A1B2DXB4_9BACL</name>
<feature type="transmembrane region" description="Helical" evidence="1">
    <location>
        <begin position="105"/>
        <end position="127"/>
    </location>
</feature>
<protein>
    <submittedName>
        <fullName evidence="2">Uncharacterized protein</fullName>
    </submittedName>
</protein>
<dbReference type="RefSeq" id="WP_099477125.1">
    <property type="nucleotide sequence ID" value="NZ_CP016809.1"/>
</dbReference>
<evidence type="ECO:0000256" key="1">
    <source>
        <dbReference type="SAM" id="Phobius"/>
    </source>
</evidence>